<feature type="transmembrane region" description="Helical" evidence="1">
    <location>
        <begin position="266"/>
        <end position="284"/>
    </location>
</feature>
<keyword evidence="1" id="KW-1133">Transmembrane helix</keyword>
<gene>
    <name evidence="2" type="ORF">Hyperionvirus35_1</name>
</gene>
<reference evidence="2" key="1">
    <citation type="submission" date="2018-10" db="EMBL/GenBank/DDBJ databases">
        <title>Hidden diversity of soil giant viruses.</title>
        <authorList>
            <person name="Schulz F."/>
            <person name="Alteio L."/>
            <person name="Goudeau D."/>
            <person name="Ryan E.M."/>
            <person name="Malmstrom R.R."/>
            <person name="Blanchard J."/>
            <person name="Woyke T."/>
        </authorList>
    </citation>
    <scope>NUCLEOTIDE SEQUENCE</scope>
    <source>
        <strain evidence="2">HYV1</strain>
    </source>
</reference>
<organism evidence="2">
    <name type="scientific">Hyperionvirus sp</name>
    <dbReference type="NCBI Taxonomy" id="2487770"/>
    <lineage>
        <taxon>Viruses</taxon>
        <taxon>Varidnaviria</taxon>
        <taxon>Bamfordvirae</taxon>
        <taxon>Nucleocytoviricota</taxon>
        <taxon>Megaviricetes</taxon>
        <taxon>Imitervirales</taxon>
        <taxon>Mimiviridae</taxon>
        <taxon>Klosneuvirinae</taxon>
    </lineage>
</organism>
<feature type="non-terminal residue" evidence="2">
    <location>
        <position position="1131"/>
    </location>
</feature>
<keyword evidence="1" id="KW-0812">Transmembrane</keyword>
<sequence>MSDPLTNNFNLHLLFDPYIASNLGNSPHVAFRYFDDSMTSFLSDNKDQHFVKPTLELLKNSLDISRKLDKFLDKLAQLYDVDPLDRGENAYRDNLSNLLNSKVAKALKIPFSFRIDKPVFDEKTYKPSIELYIRTILKYVVDNNVLSNNTLIVPSGYDDRTKHSGHAIGIYYNKVDAENYTVTIANSGEGINLYHPRKESKFEVIIEKNNISLHTLSSLLIENYLAAGVFDKKYTIQKYYERVLLPYISPLRSDVPNEMYYQYPQISGSCTFFGFFYIFLYYFLKQDKKQLFTEWHLYAKNQATEEILQHLISKKRITSSDKNFLDLLKNIRTDSSKEKITLAEAKYISDVEDWTTIPKEPSTFTFEYPLNVKKSEKSPNPFIEYIPLIKSIQNSTNLSSAIEAFTKLVTIASKLSSAFHYTGIIYLLIRSLLSIYTKEDRILKQLKPREFFAKLPPIITELNKIKWLGERTESYASSYISNAYKLQHTYLLIFNIILKVNTLADDKYLLATPGSDINPALFWIIINYKFDELYGLTPYDLALNMKDYQHYFPSYYNKNKDTLLSKSVIESWSHLIDPLLEKSPTAPIILTHLQLDKNKPDWDKLKDDPIFPSNFLHLISSEPYNFLFYLMLNLFFGGSEYMPIEYFISIQSTYTAPGEGKAYEFVLKSNGGNAPFGRERAPHHENDINIFEMTKFSDIQDTKLILNHYEYPNIFETSNKIFTTIDTTYILYNDDVKSFSLPPPDNFKCQVEKLDWERVNLTNIDLKMFSIILFNYKCSHKEIPPRILELFQRMITQYANELEASNIEKEIEKAGYKSGPWYTPPPQEKDIINAKIIYILLTGNLDHEYMQSILTGYILYKIPYTFYRKFCSQLFNDIDKVVPVFSLWQSIQVDQYRYFINLFKELNLQVQPHGTTEDEIFGNRNLYDIITPSKTKYQIALLSPDYFKDFTYINTPKHLNLSNQYIFYRDQTTKKIFGITNTKHLPNIEILITNPDTFTVFKKGTPHKYIQTLKSGLAKNFYDKLIRIVSDNILISHNEKEDDTLITLTNDQSFKIQRKKIFYQNYELITDKYNFAQNQFIYDLPTAFLLKKDLDHKILLITCHKCTTAPGIYKIDDLFRSVWINSNTPSD</sequence>
<keyword evidence="1" id="KW-0472">Membrane</keyword>
<dbReference type="EMBL" id="MK072417">
    <property type="protein sequence ID" value="AYV84705.1"/>
    <property type="molecule type" value="Genomic_DNA"/>
</dbReference>
<proteinExistence type="predicted"/>
<evidence type="ECO:0000313" key="2">
    <source>
        <dbReference type="EMBL" id="AYV84705.1"/>
    </source>
</evidence>
<protein>
    <submittedName>
        <fullName evidence="2">Uncharacterized protein</fullName>
    </submittedName>
</protein>
<evidence type="ECO:0000256" key="1">
    <source>
        <dbReference type="SAM" id="Phobius"/>
    </source>
</evidence>
<name>A0A3G5ABW2_9VIRU</name>
<feature type="transmembrane region" description="Helical" evidence="1">
    <location>
        <begin position="418"/>
        <end position="436"/>
    </location>
</feature>
<accession>A0A3G5ABW2</accession>